<protein>
    <submittedName>
        <fullName evidence="2">Uncharacterized protein</fullName>
    </submittedName>
</protein>
<dbReference type="WBParaSite" id="maker-uti_cns_0000516-snap-gene-0.22-mRNA-1">
    <property type="protein sequence ID" value="maker-uti_cns_0000516-snap-gene-0.22-mRNA-1"/>
    <property type="gene ID" value="maker-uti_cns_0000516-snap-gene-0.22"/>
</dbReference>
<dbReference type="Proteomes" id="UP000095280">
    <property type="component" value="Unplaced"/>
</dbReference>
<evidence type="ECO:0000313" key="1">
    <source>
        <dbReference type="Proteomes" id="UP000095280"/>
    </source>
</evidence>
<name>A0A1I8G241_9PLAT</name>
<organism evidence="1 2">
    <name type="scientific">Macrostomum lignano</name>
    <dbReference type="NCBI Taxonomy" id="282301"/>
    <lineage>
        <taxon>Eukaryota</taxon>
        <taxon>Metazoa</taxon>
        <taxon>Spiralia</taxon>
        <taxon>Lophotrochozoa</taxon>
        <taxon>Platyhelminthes</taxon>
        <taxon>Rhabditophora</taxon>
        <taxon>Macrostomorpha</taxon>
        <taxon>Macrostomida</taxon>
        <taxon>Macrostomidae</taxon>
        <taxon>Macrostomum</taxon>
    </lineage>
</organism>
<keyword evidence="1" id="KW-1185">Reference proteome</keyword>
<dbReference type="AlphaFoldDB" id="A0A1I8G241"/>
<reference evidence="2" key="1">
    <citation type="submission" date="2016-11" db="UniProtKB">
        <authorList>
            <consortium name="WormBaseParasite"/>
        </authorList>
    </citation>
    <scope>IDENTIFICATION</scope>
</reference>
<proteinExistence type="predicted"/>
<accession>A0A1I8G241</accession>
<evidence type="ECO:0000313" key="2">
    <source>
        <dbReference type="WBParaSite" id="maker-uti_cns_0000516-snap-gene-0.22-mRNA-1"/>
    </source>
</evidence>
<sequence>MRRRHQPADSATRSQRCTSCTRLCGLIRSGSIEASPATPKRTLTTMVMVRRQLKTKMTQPDCSLFCCLPVQCEALVAVCCSAARDLAAASWTTPWQHRLPPLTSSQRPAAVE</sequence>